<keyword evidence="2" id="KW-1185">Reference proteome</keyword>
<dbReference type="OrthoDB" id="1935089at2759"/>
<reference evidence="1" key="1">
    <citation type="submission" date="2020-03" db="EMBL/GenBank/DDBJ databases">
        <title>Castanea mollissima Vanexum genome sequencing.</title>
        <authorList>
            <person name="Staton M."/>
        </authorList>
    </citation>
    <scope>NUCLEOTIDE SEQUENCE</scope>
    <source>
        <tissue evidence="1">Leaf</tissue>
    </source>
</reference>
<organism evidence="1 2">
    <name type="scientific">Castanea mollissima</name>
    <name type="common">Chinese chestnut</name>
    <dbReference type="NCBI Taxonomy" id="60419"/>
    <lineage>
        <taxon>Eukaryota</taxon>
        <taxon>Viridiplantae</taxon>
        <taxon>Streptophyta</taxon>
        <taxon>Embryophyta</taxon>
        <taxon>Tracheophyta</taxon>
        <taxon>Spermatophyta</taxon>
        <taxon>Magnoliopsida</taxon>
        <taxon>eudicotyledons</taxon>
        <taxon>Gunneridae</taxon>
        <taxon>Pentapetalae</taxon>
        <taxon>rosids</taxon>
        <taxon>fabids</taxon>
        <taxon>Fagales</taxon>
        <taxon>Fagaceae</taxon>
        <taxon>Castanea</taxon>
    </lineage>
</organism>
<dbReference type="Proteomes" id="UP000737018">
    <property type="component" value="Unassembled WGS sequence"/>
</dbReference>
<sequence>MWKTYPSCKNVVQQAWSNNTMGSRAYQLMHKVKRIRKDFIQWNREVFGILDKEIQQKMKQLQDLQNNITLVTDIAKERMLREQIETLLLREEMMWAQKARSDWILKGDRNTRFFQTIVKQRRARSRIHCINKDDGTPTKDPVEIERVFVDRFKAAYDNSTTNSVESIMEQLNTLPIPQLSDQQCCHLNRPVTIREIEDTVFQLGPHKAPRPDGIPAFLFQQFWPTVKHDICSTVQAFFYSGTMMPFLMKNLSILRAIAVPILKSQLEEIGRLSSN</sequence>
<evidence type="ECO:0000313" key="2">
    <source>
        <dbReference type="Proteomes" id="UP000737018"/>
    </source>
</evidence>
<proteinExistence type="predicted"/>
<gene>
    <name evidence="1" type="ORF">CMV_007346</name>
</gene>
<protein>
    <recommendedName>
        <fullName evidence="3">Reverse transcriptase</fullName>
    </recommendedName>
</protein>
<evidence type="ECO:0008006" key="3">
    <source>
        <dbReference type="Google" id="ProtNLM"/>
    </source>
</evidence>
<name>A0A8J4RF70_9ROSI</name>
<dbReference type="EMBL" id="JRKL02000723">
    <property type="protein sequence ID" value="KAF3968805.1"/>
    <property type="molecule type" value="Genomic_DNA"/>
</dbReference>
<comment type="caution">
    <text evidence="1">The sequence shown here is derived from an EMBL/GenBank/DDBJ whole genome shotgun (WGS) entry which is preliminary data.</text>
</comment>
<dbReference type="AlphaFoldDB" id="A0A8J4RF70"/>
<accession>A0A8J4RF70</accession>
<evidence type="ECO:0000313" key="1">
    <source>
        <dbReference type="EMBL" id="KAF3968805.1"/>
    </source>
</evidence>